<dbReference type="GeneID" id="99673594"/>
<dbReference type="EMBL" id="OKQU01000001">
    <property type="protein sequence ID" value="SPE07343.1"/>
    <property type="molecule type" value="Genomic_DNA"/>
</dbReference>
<keyword evidence="7" id="KW-1185">Reference proteome</keyword>
<dbReference type="KEGG" id="lsu:A6B45_02255"/>
<comment type="subcellular location">
    <subcellularLocation>
        <location evidence="1">Cell surface</location>
    </subcellularLocation>
</comment>
<dbReference type="Proteomes" id="UP000239237">
    <property type="component" value="Unassembled WGS sequence"/>
</dbReference>
<dbReference type="RefSeq" id="WP_072613159.1">
    <property type="nucleotide sequence ID" value="NZ_AP017935.1"/>
</dbReference>
<dbReference type="AlphaFoldDB" id="A0A2N9K9U0"/>
<keyword evidence="2" id="KW-0178">Competence</keyword>
<keyword evidence="3" id="KW-0812">Transmembrane</keyword>
<evidence type="ECO:0000313" key="5">
    <source>
        <dbReference type="EMBL" id="SPE07343.1"/>
    </source>
</evidence>
<organism evidence="5 6">
    <name type="scientific">Leuconostoc suionicum</name>
    <dbReference type="NCBI Taxonomy" id="1511761"/>
    <lineage>
        <taxon>Bacteria</taxon>
        <taxon>Bacillati</taxon>
        <taxon>Bacillota</taxon>
        <taxon>Bacilli</taxon>
        <taxon>Lactobacillales</taxon>
        <taxon>Lactobacillaceae</taxon>
        <taxon>Leuconostoc</taxon>
    </lineage>
</organism>
<dbReference type="GO" id="GO:0030420">
    <property type="term" value="P:establishment of competence for transformation"/>
    <property type="evidence" value="ECO:0007669"/>
    <property type="project" value="UniProtKB-KW"/>
</dbReference>
<gene>
    <name evidence="4" type="ORF">LES8486_01065</name>
    <name evidence="5" type="ORF">LES9216_01212</name>
</gene>
<evidence type="ECO:0008006" key="8">
    <source>
        <dbReference type="Google" id="ProtNLM"/>
    </source>
</evidence>
<keyword evidence="3" id="KW-0472">Membrane</keyword>
<proteinExistence type="predicted"/>
<sequence>MKNDGFTLVEALISLFIASLVLISLQFVVPLLKQISDAPKGTVLQTITHQLETQKYTITSATLTSARLKSYEGKDMYLEVKNDKLQLSGSSAGQIILMQNVTDLAVDNSNNYLNLTITTNKGKFSSILHLKKTVQNE</sequence>
<protein>
    <recommendedName>
        <fullName evidence="8">Competence protein ComGF</fullName>
    </recommendedName>
</protein>
<evidence type="ECO:0000313" key="4">
    <source>
        <dbReference type="EMBL" id="SPD92064.1"/>
    </source>
</evidence>
<evidence type="ECO:0000256" key="1">
    <source>
        <dbReference type="ARBA" id="ARBA00004241"/>
    </source>
</evidence>
<evidence type="ECO:0000256" key="2">
    <source>
        <dbReference type="ARBA" id="ARBA00023287"/>
    </source>
</evidence>
<reference evidence="4 7" key="2">
    <citation type="submission" date="2018-02" db="EMBL/GenBank/DDBJ databases">
        <authorList>
            <person name="Rodrigo-Torres L."/>
            <person name="Arahal R. D."/>
            <person name="Lucena T."/>
        </authorList>
    </citation>
    <scope>NUCLEOTIDE SEQUENCE [LARGE SCALE GENOMIC DNA]</scope>
    <source>
        <strain evidence="4 7">CECT 8486</strain>
    </source>
</reference>
<name>A0A2N9K9U0_9LACO</name>
<reference evidence="5 6" key="1">
    <citation type="submission" date="2018-02" db="EMBL/GenBank/DDBJ databases">
        <authorList>
            <person name="Cohen D.B."/>
            <person name="Kent A.D."/>
        </authorList>
    </citation>
    <scope>NUCLEOTIDE SEQUENCE [LARGE SCALE GENOMIC DNA]</scope>
    <source>
        <strain evidence="5 6">CECT 9216</strain>
    </source>
</reference>
<dbReference type="Proteomes" id="UP000237923">
    <property type="component" value="Unassembled WGS sequence"/>
</dbReference>
<dbReference type="GO" id="GO:0009986">
    <property type="term" value="C:cell surface"/>
    <property type="evidence" value="ECO:0007669"/>
    <property type="project" value="UniProtKB-SubCell"/>
</dbReference>
<evidence type="ECO:0000313" key="6">
    <source>
        <dbReference type="Proteomes" id="UP000237923"/>
    </source>
</evidence>
<evidence type="ECO:0000256" key="3">
    <source>
        <dbReference type="SAM" id="Phobius"/>
    </source>
</evidence>
<feature type="transmembrane region" description="Helical" evidence="3">
    <location>
        <begin position="12"/>
        <end position="32"/>
    </location>
</feature>
<keyword evidence="3" id="KW-1133">Transmembrane helix</keyword>
<accession>A0A2N9K9U0</accession>
<evidence type="ECO:0000313" key="7">
    <source>
        <dbReference type="Proteomes" id="UP000239237"/>
    </source>
</evidence>
<dbReference type="EMBL" id="OKQR01000001">
    <property type="protein sequence ID" value="SPD92064.1"/>
    <property type="molecule type" value="Genomic_DNA"/>
</dbReference>
<dbReference type="InterPro" id="IPR012902">
    <property type="entry name" value="N_methyl_site"/>
</dbReference>
<dbReference type="Pfam" id="PF07963">
    <property type="entry name" value="N_methyl"/>
    <property type="match status" value="1"/>
</dbReference>